<keyword evidence="3" id="KW-0863">Zinc-finger</keyword>
<keyword evidence="1" id="KW-0479">Metal-binding</keyword>
<dbReference type="PANTHER" id="PTHR16515">
    <property type="entry name" value="PR DOMAIN ZINC FINGER PROTEIN"/>
    <property type="match status" value="1"/>
</dbReference>
<dbReference type="GO" id="GO:0010468">
    <property type="term" value="P:regulation of gene expression"/>
    <property type="evidence" value="ECO:0007669"/>
    <property type="project" value="TreeGrafter"/>
</dbReference>
<gene>
    <name evidence="6" type="ORF">LCGC14_2229680</name>
</gene>
<accession>A0A0F9FL71</accession>
<organism evidence="6">
    <name type="scientific">marine sediment metagenome</name>
    <dbReference type="NCBI Taxonomy" id="412755"/>
    <lineage>
        <taxon>unclassified sequences</taxon>
        <taxon>metagenomes</taxon>
        <taxon>ecological metagenomes</taxon>
    </lineage>
</organism>
<dbReference type="GO" id="GO:0005634">
    <property type="term" value="C:nucleus"/>
    <property type="evidence" value="ECO:0007669"/>
    <property type="project" value="UniProtKB-ARBA"/>
</dbReference>
<dbReference type="EMBL" id="LAZR01029966">
    <property type="protein sequence ID" value="KKL58010.1"/>
    <property type="molecule type" value="Genomic_DNA"/>
</dbReference>
<evidence type="ECO:0000256" key="4">
    <source>
        <dbReference type="ARBA" id="ARBA00022833"/>
    </source>
</evidence>
<evidence type="ECO:0000256" key="2">
    <source>
        <dbReference type="ARBA" id="ARBA00022737"/>
    </source>
</evidence>
<comment type="caution">
    <text evidence="6">The sequence shown here is derived from an EMBL/GenBank/DDBJ whole genome shotgun (WGS) entry which is preliminary data.</text>
</comment>
<evidence type="ECO:0000313" key="6">
    <source>
        <dbReference type="EMBL" id="KKL58010.1"/>
    </source>
</evidence>
<dbReference type="Pfam" id="PF00096">
    <property type="entry name" value="zf-C2H2"/>
    <property type="match status" value="2"/>
</dbReference>
<dbReference type="Gene3D" id="3.30.160.60">
    <property type="entry name" value="Classic Zinc Finger"/>
    <property type="match status" value="1"/>
</dbReference>
<feature type="domain" description="C2H2-type" evidence="5">
    <location>
        <begin position="42"/>
        <end position="72"/>
    </location>
</feature>
<evidence type="ECO:0000256" key="3">
    <source>
        <dbReference type="ARBA" id="ARBA00022771"/>
    </source>
</evidence>
<name>A0A0F9FL71_9ZZZZ</name>
<keyword evidence="2" id="KW-0677">Repeat</keyword>
<reference evidence="6" key="1">
    <citation type="journal article" date="2015" name="Nature">
        <title>Complex archaea that bridge the gap between prokaryotes and eukaryotes.</title>
        <authorList>
            <person name="Spang A."/>
            <person name="Saw J.H."/>
            <person name="Jorgensen S.L."/>
            <person name="Zaremba-Niedzwiedzka K."/>
            <person name="Martijn J."/>
            <person name="Lind A.E."/>
            <person name="van Eijk R."/>
            <person name="Schleper C."/>
            <person name="Guy L."/>
            <person name="Ettema T.J."/>
        </authorList>
    </citation>
    <scope>NUCLEOTIDE SEQUENCE</scope>
</reference>
<protein>
    <recommendedName>
        <fullName evidence="5">C2H2-type domain-containing protein</fullName>
    </recommendedName>
</protein>
<evidence type="ECO:0000256" key="1">
    <source>
        <dbReference type="ARBA" id="ARBA00022723"/>
    </source>
</evidence>
<sequence length="268" mass="30782">MSQYVCQYCNNTFSRTNNLIKHQKKAQYCLVLQANTEVEAKYECEYCSQSFTRKDSLSRHYKVCKIYTVQQVEKKARTTAIEDQNKMLLDLITQLQENITNVAGRPAVNNNRQVVLNNLQPLTEENLQEHLEHLTLNFIQEGAKGYAAFANSYPFKNRVMCTDKARKKLKYKDGDGEVIEDGGGVKLAQKFFQAIAPRNEEIINIEYRALHEKVQQIAKDGTAYHADLTGLLTKATHLQELLIKCREAARGEENELTREFVSHLSKML</sequence>
<dbReference type="InterPro" id="IPR036236">
    <property type="entry name" value="Znf_C2H2_sf"/>
</dbReference>
<proteinExistence type="predicted"/>
<dbReference type="SMART" id="SM00355">
    <property type="entry name" value="ZnF_C2H2"/>
    <property type="match status" value="2"/>
</dbReference>
<dbReference type="PROSITE" id="PS50157">
    <property type="entry name" value="ZINC_FINGER_C2H2_2"/>
    <property type="match status" value="2"/>
</dbReference>
<dbReference type="SUPFAM" id="SSF57667">
    <property type="entry name" value="beta-beta-alpha zinc fingers"/>
    <property type="match status" value="1"/>
</dbReference>
<keyword evidence="4" id="KW-0862">Zinc</keyword>
<dbReference type="GO" id="GO:0008270">
    <property type="term" value="F:zinc ion binding"/>
    <property type="evidence" value="ECO:0007669"/>
    <property type="project" value="UniProtKB-KW"/>
</dbReference>
<dbReference type="AlphaFoldDB" id="A0A0F9FL71"/>
<feature type="domain" description="C2H2-type" evidence="5">
    <location>
        <begin position="4"/>
        <end position="24"/>
    </location>
</feature>
<evidence type="ECO:0000259" key="5">
    <source>
        <dbReference type="PROSITE" id="PS50157"/>
    </source>
</evidence>
<dbReference type="InterPro" id="IPR050331">
    <property type="entry name" value="Zinc_finger"/>
</dbReference>
<dbReference type="PANTHER" id="PTHR16515:SF49">
    <property type="entry name" value="GASTRULA ZINC FINGER PROTEIN XLCGF49.1-LIKE-RELATED"/>
    <property type="match status" value="1"/>
</dbReference>
<dbReference type="InterPro" id="IPR013087">
    <property type="entry name" value="Znf_C2H2_type"/>
</dbReference>